<evidence type="ECO:0000313" key="6">
    <source>
        <dbReference type="Proteomes" id="UP001142648"/>
    </source>
</evidence>
<dbReference type="PANTHER" id="PTHR10434:SF9">
    <property type="entry name" value="PHOSPHOLIPID_GLYCEROL ACYLTRANSFERASE DOMAIN-CONTAINING PROTEIN"/>
    <property type="match status" value="1"/>
</dbReference>
<dbReference type="Pfam" id="PF01553">
    <property type="entry name" value="Acyltransferase"/>
    <property type="match status" value="1"/>
</dbReference>
<evidence type="ECO:0000256" key="2">
    <source>
        <dbReference type="ARBA" id="ARBA00022679"/>
    </source>
</evidence>
<evidence type="ECO:0000313" key="5">
    <source>
        <dbReference type="EMBL" id="MCT2559968.1"/>
    </source>
</evidence>
<reference evidence="5" key="1">
    <citation type="submission" date="2022-09" db="EMBL/GenBank/DDBJ databases">
        <title>The genome sequence of Tsuneonella sp. YG55.</title>
        <authorList>
            <person name="Liu Y."/>
        </authorList>
    </citation>
    <scope>NUCLEOTIDE SEQUENCE</scope>
    <source>
        <strain evidence="5">YG55</strain>
    </source>
</reference>
<dbReference type="GO" id="GO:0006654">
    <property type="term" value="P:phosphatidic acid biosynthetic process"/>
    <property type="evidence" value="ECO:0007669"/>
    <property type="project" value="TreeGrafter"/>
</dbReference>
<keyword evidence="6" id="KW-1185">Reference proteome</keyword>
<dbReference type="SUPFAM" id="SSF69593">
    <property type="entry name" value="Glycerol-3-phosphate (1)-acyltransferase"/>
    <property type="match status" value="1"/>
</dbReference>
<comment type="caution">
    <text evidence="5">The sequence shown here is derived from an EMBL/GenBank/DDBJ whole genome shotgun (WGS) entry which is preliminary data.</text>
</comment>
<dbReference type="InterPro" id="IPR002123">
    <property type="entry name" value="Plipid/glycerol_acylTrfase"/>
</dbReference>
<keyword evidence="3 5" id="KW-0012">Acyltransferase</keyword>
<dbReference type="EMBL" id="JAOAMV010000007">
    <property type="protein sequence ID" value="MCT2559968.1"/>
    <property type="molecule type" value="Genomic_DNA"/>
</dbReference>
<dbReference type="Proteomes" id="UP001142648">
    <property type="component" value="Unassembled WGS sequence"/>
</dbReference>
<organism evidence="5 6">
    <name type="scientific">Tsuneonella litorea</name>
    <dbReference type="NCBI Taxonomy" id="2976475"/>
    <lineage>
        <taxon>Bacteria</taxon>
        <taxon>Pseudomonadati</taxon>
        <taxon>Pseudomonadota</taxon>
        <taxon>Alphaproteobacteria</taxon>
        <taxon>Sphingomonadales</taxon>
        <taxon>Erythrobacteraceae</taxon>
        <taxon>Tsuneonella</taxon>
    </lineage>
</organism>
<dbReference type="SMART" id="SM00563">
    <property type="entry name" value="PlsC"/>
    <property type="match status" value="1"/>
</dbReference>
<name>A0A9X3AM25_9SPHN</name>
<gene>
    <name evidence="5" type="ORF">N0B51_13375</name>
</gene>
<protein>
    <submittedName>
        <fullName evidence="5">Lysophospholipid acyltransferase family protein</fullName>
    </submittedName>
</protein>
<feature type="domain" description="Phospholipid/glycerol acyltransferase" evidence="4">
    <location>
        <begin position="45"/>
        <end position="158"/>
    </location>
</feature>
<dbReference type="RefSeq" id="WP_259963051.1">
    <property type="nucleotide sequence ID" value="NZ_JAOAMV010000007.1"/>
</dbReference>
<dbReference type="AlphaFoldDB" id="A0A9X3AM25"/>
<dbReference type="GO" id="GO:0003841">
    <property type="term" value="F:1-acylglycerol-3-phosphate O-acyltransferase activity"/>
    <property type="evidence" value="ECO:0007669"/>
    <property type="project" value="TreeGrafter"/>
</dbReference>
<evidence type="ECO:0000256" key="1">
    <source>
        <dbReference type="ARBA" id="ARBA00005189"/>
    </source>
</evidence>
<keyword evidence="2" id="KW-0808">Transferase</keyword>
<comment type="pathway">
    <text evidence="1">Lipid metabolism.</text>
</comment>
<proteinExistence type="predicted"/>
<dbReference type="CDD" id="cd07988">
    <property type="entry name" value="LPLAT_ABO13168-like"/>
    <property type="match status" value="1"/>
</dbReference>
<accession>A0A9X3AM25</accession>
<evidence type="ECO:0000259" key="4">
    <source>
        <dbReference type="SMART" id="SM00563"/>
    </source>
</evidence>
<sequence>MAARGTNAGHRATLLSRLVRRRLIALYRWKGWTLEGGHPGVPKFVITGAPHTSNWDFVFFIGATHTLGIRPSFMGKHTLFKWPMTRFMEDMGGISVDRSQRGSNYVEQVAHAFAQADELALVVAPEGTRSTDGEWRSGFWHIARAAGVPIVPAWVDNATMIGGLGEPIWPSDDLAADLARLAEFYRAKLPGCGRFERLAAQAERMGGE</sequence>
<dbReference type="PANTHER" id="PTHR10434">
    <property type="entry name" value="1-ACYL-SN-GLYCEROL-3-PHOSPHATE ACYLTRANSFERASE"/>
    <property type="match status" value="1"/>
</dbReference>
<evidence type="ECO:0000256" key="3">
    <source>
        <dbReference type="ARBA" id="ARBA00023315"/>
    </source>
</evidence>